<dbReference type="Gene3D" id="1.20.1250.20">
    <property type="entry name" value="MFS general substrate transporter like domains"/>
    <property type="match status" value="2"/>
</dbReference>
<evidence type="ECO:0000256" key="1">
    <source>
        <dbReference type="ARBA" id="ARBA00004141"/>
    </source>
</evidence>
<feature type="transmembrane region" description="Helical" evidence="5">
    <location>
        <begin position="321"/>
        <end position="347"/>
    </location>
</feature>
<dbReference type="PROSITE" id="PS00216">
    <property type="entry name" value="SUGAR_TRANSPORT_1"/>
    <property type="match status" value="1"/>
</dbReference>
<feature type="transmembrane region" description="Helical" evidence="5">
    <location>
        <begin position="154"/>
        <end position="175"/>
    </location>
</feature>
<evidence type="ECO:0000256" key="3">
    <source>
        <dbReference type="ARBA" id="ARBA00022989"/>
    </source>
</evidence>
<dbReference type="InterPro" id="IPR036259">
    <property type="entry name" value="MFS_trans_sf"/>
</dbReference>
<feature type="transmembrane region" description="Helical" evidence="5">
    <location>
        <begin position="405"/>
        <end position="423"/>
    </location>
</feature>
<keyword evidence="2 5" id="KW-0812">Transmembrane</keyword>
<dbReference type="PROSITE" id="PS00217">
    <property type="entry name" value="SUGAR_TRANSPORT_2"/>
    <property type="match status" value="1"/>
</dbReference>
<feature type="transmembrane region" description="Helical" evidence="5">
    <location>
        <begin position="196"/>
        <end position="222"/>
    </location>
</feature>
<comment type="subcellular location">
    <subcellularLocation>
        <location evidence="1">Membrane</location>
        <topology evidence="1">Multi-pass membrane protein</topology>
    </subcellularLocation>
</comment>
<keyword evidence="4 5" id="KW-0472">Membrane</keyword>
<keyword evidence="8" id="KW-1185">Reference proteome</keyword>
<dbReference type="GO" id="GO:0022857">
    <property type="term" value="F:transmembrane transporter activity"/>
    <property type="evidence" value="ECO:0007669"/>
    <property type="project" value="InterPro"/>
</dbReference>
<evidence type="ECO:0000256" key="4">
    <source>
        <dbReference type="ARBA" id="ARBA00023136"/>
    </source>
</evidence>
<dbReference type="FunCoup" id="A0A0C2X4U8">
    <property type="interactions" value="552"/>
</dbReference>
<dbReference type="EMBL" id="KN818256">
    <property type="protein sequence ID" value="KIL63748.1"/>
    <property type="molecule type" value="Genomic_DNA"/>
</dbReference>
<feature type="domain" description="Major facilitator superfamily (MFS) profile" evidence="6">
    <location>
        <begin position="49"/>
        <end position="520"/>
    </location>
</feature>
<reference evidence="7 8" key="1">
    <citation type="submission" date="2014-04" db="EMBL/GenBank/DDBJ databases">
        <title>Evolutionary Origins and Diversification of the Mycorrhizal Mutualists.</title>
        <authorList>
            <consortium name="DOE Joint Genome Institute"/>
            <consortium name="Mycorrhizal Genomics Consortium"/>
            <person name="Kohler A."/>
            <person name="Kuo A."/>
            <person name="Nagy L.G."/>
            <person name="Floudas D."/>
            <person name="Copeland A."/>
            <person name="Barry K.W."/>
            <person name="Cichocki N."/>
            <person name="Veneault-Fourrey C."/>
            <person name="LaButti K."/>
            <person name="Lindquist E.A."/>
            <person name="Lipzen A."/>
            <person name="Lundell T."/>
            <person name="Morin E."/>
            <person name="Murat C."/>
            <person name="Riley R."/>
            <person name="Ohm R."/>
            <person name="Sun H."/>
            <person name="Tunlid A."/>
            <person name="Henrissat B."/>
            <person name="Grigoriev I.V."/>
            <person name="Hibbett D.S."/>
            <person name="Martin F."/>
        </authorList>
    </citation>
    <scope>NUCLEOTIDE SEQUENCE [LARGE SCALE GENOMIC DNA]</scope>
    <source>
        <strain evidence="7 8">Koide BX008</strain>
    </source>
</reference>
<dbReference type="HOGENOM" id="CLU_001265_46_14_1"/>
<evidence type="ECO:0000256" key="2">
    <source>
        <dbReference type="ARBA" id="ARBA00022692"/>
    </source>
</evidence>
<feature type="transmembrane region" description="Helical" evidence="5">
    <location>
        <begin position="375"/>
        <end position="393"/>
    </location>
</feature>
<dbReference type="AlphaFoldDB" id="A0A0C2X4U8"/>
<dbReference type="InParanoid" id="A0A0C2X4U8"/>
<feature type="transmembrane region" description="Helical" evidence="5">
    <location>
        <begin position="130"/>
        <end position="148"/>
    </location>
</feature>
<organism evidence="7 8">
    <name type="scientific">Amanita muscaria (strain Koide BX008)</name>
    <dbReference type="NCBI Taxonomy" id="946122"/>
    <lineage>
        <taxon>Eukaryota</taxon>
        <taxon>Fungi</taxon>
        <taxon>Dikarya</taxon>
        <taxon>Basidiomycota</taxon>
        <taxon>Agaricomycotina</taxon>
        <taxon>Agaricomycetes</taxon>
        <taxon>Agaricomycetidae</taxon>
        <taxon>Agaricales</taxon>
        <taxon>Pluteineae</taxon>
        <taxon>Amanitaceae</taxon>
        <taxon>Amanita</taxon>
    </lineage>
</organism>
<accession>A0A0C2X4U8</accession>
<dbReference type="STRING" id="946122.A0A0C2X4U8"/>
<name>A0A0C2X4U8_AMAMK</name>
<evidence type="ECO:0000256" key="5">
    <source>
        <dbReference type="SAM" id="Phobius"/>
    </source>
</evidence>
<evidence type="ECO:0000259" key="6">
    <source>
        <dbReference type="PROSITE" id="PS50850"/>
    </source>
</evidence>
<dbReference type="InterPro" id="IPR005829">
    <property type="entry name" value="Sugar_transporter_CS"/>
</dbReference>
<feature type="transmembrane region" description="Helical" evidence="5">
    <location>
        <begin position="237"/>
        <end position="255"/>
    </location>
</feature>
<proteinExistence type="predicted"/>
<dbReference type="GO" id="GO:0016020">
    <property type="term" value="C:membrane"/>
    <property type="evidence" value="ECO:0007669"/>
    <property type="project" value="UniProtKB-SubCell"/>
</dbReference>
<dbReference type="PANTHER" id="PTHR24064">
    <property type="entry name" value="SOLUTE CARRIER FAMILY 22 MEMBER"/>
    <property type="match status" value="1"/>
</dbReference>
<dbReference type="Pfam" id="PF00083">
    <property type="entry name" value="Sugar_tr"/>
    <property type="match status" value="1"/>
</dbReference>
<feature type="transmembrane region" description="Helical" evidence="5">
    <location>
        <begin position="496"/>
        <end position="515"/>
    </location>
</feature>
<feature type="transmembrane region" description="Helical" evidence="5">
    <location>
        <begin position="435"/>
        <end position="456"/>
    </location>
</feature>
<gene>
    <name evidence="7" type="ORF">M378DRAFT_164201</name>
</gene>
<dbReference type="PROSITE" id="PS50850">
    <property type="entry name" value="MFS"/>
    <property type="match status" value="1"/>
</dbReference>
<protein>
    <recommendedName>
        <fullName evidence="6">Major facilitator superfamily (MFS) profile domain-containing protein</fullName>
    </recommendedName>
</protein>
<evidence type="ECO:0000313" key="7">
    <source>
        <dbReference type="EMBL" id="KIL63748.1"/>
    </source>
</evidence>
<keyword evidence="3 5" id="KW-1133">Transmembrane helix</keyword>
<dbReference type="OrthoDB" id="433512at2759"/>
<sequence>MASSGIESASGYSHSHNDFIPEPLTLDARRRVALAEIDDAQFTWFHLKVIMVAGIGMFTDAYNIFTITFASTMIGFVYGDNYNGPSQWPQGLQTLNPKYDLGLKTATLGGVICGQLFFGRLADIMGRRKMYGIELVIMTVSTFVQALAGDSMTGAISIINALIVWRVLMGIGIGGNFPLNAIIVSEFSPIRIRGRLMTIVVLFQGIGIFAAALVAFVVVAAYKNDITDHSLRAVDQMWRLLIGLGCIPAVIGLYFRLTAPETPRFTIDVGSNLEQALADIGPSFGHGEIGHDDEVFRRLAVPKAGWKDFIRYFSAWENSRVLLGASYSWFAIDAIFYGLGLNISALVGDNPFNLNASCNGVGICEKLYYDSATNLIIAILASIPGYFVSFALVDSWGRKRIQFMGFTALGIILIVLGAALNNLKNAGPAGHDAIVFVYCLASFFQTFGPIVSTFIIPGELFPTRYRSTCYGIAAASGKLGATISLVIFHYVQELNIVLIVFGGFMLTGTGSTLWLPEPKGKSLENLSNEGQRGFVQGDASKT</sequence>
<dbReference type="InterPro" id="IPR020846">
    <property type="entry name" value="MFS_dom"/>
</dbReference>
<evidence type="ECO:0000313" key="8">
    <source>
        <dbReference type="Proteomes" id="UP000054549"/>
    </source>
</evidence>
<dbReference type="SUPFAM" id="SSF103473">
    <property type="entry name" value="MFS general substrate transporter"/>
    <property type="match status" value="1"/>
</dbReference>
<feature type="transmembrane region" description="Helical" evidence="5">
    <location>
        <begin position="468"/>
        <end position="490"/>
    </location>
</feature>
<dbReference type="Proteomes" id="UP000054549">
    <property type="component" value="Unassembled WGS sequence"/>
</dbReference>
<dbReference type="InterPro" id="IPR005828">
    <property type="entry name" value="MFS_sugar_transport-like"/>
</dbReference>